<organism evidence="2 3">
    <name type="scientific">Colletotrichum orchidophilum</name>
    <dbReference type="NCBI Taxonomy" id="1209926"/>
    <lineage>
        <taxon>Eukaryota</taxon>
        <taxon>Fungi</taxon>
        <taxon>Dikarya</taxon>
        <taxon>Ascomycota</taxon>
        <taxon>Pezizomycotina</taxon>
        <taxon>Sordariomycetes</taxon>
        <taxon>Hypocreomycetidae</taxon>
        <taxon>Glomerellales</taxon>
        <taxon>Glomerellaceae</taxon>
        <taxon>Colletotrichum</taxon>
    </lineage>
</organism>
<evidence type="ECO:0000313" key="2">
    <source>
        <dbReference type="EMBL" id="OHE93415.1"/>
    </source>
</evidence>
<dbReference type="GeneID" id="34564416"/>
<dbReference type="EMBL" id="MJBS01000120">
    <property type="protein sequence ID" value="OHE93415.1"/>
    <property type="molecule type" value="Genomic_DNA"/>
</dbReference>
<sequence>RPVIEIDSLSTHSSAKTPRRCNARHRVTTHSTAMRYASANLCSPGLAHRWLVPLKDVTGDCNPPRSPSVCVCLGDLTLKVEALSARWPGPVYVQGTGRASVQILLVSVWIYERWDARRRSFCFQASLPSGAAPRVPRKQALGYSGLGRRGETRRARRHFLFISKFVPISPAHFQPSSPT</sequence>
<feature type="non-terminal residue" evidence="2">
    <location>
        <position position="1"/>
    </location>
</feature>
<dbReference type="AlphaFoldDB" id="A0A1G4AWB8"/>
<proteinExistence type="predicted"/>
<name>A0A1G4AWB8_9PEZI</name>
<accession>A0A1G4AWB8</accession>
<feature type="region of interest" description="Disordered" evidence="1">
    <location>
        <begin position="1"/>
        <end position="21"/>
    </location>
</feature>
<dbReference type="RefSeq" id="XP_022470580.1">
    <property type="nucleotide sequence ID" value="XM_022622906.1"/>
</dbReference>
<protein>
    <submittedName>
        <fullName evidence="2">Uncharacterized protein</fullName>
    </submittedName>
</protein>
<reference evidence="2 3" key="1">
    <citation type="submission" date="2016-09" db="EMBL/GenBank/DDBJ databases">
        <authorList>
            <person name="Capua I."/>
            <person name="De Benedictis P."/>
            <person name="Joannis T."/>
            <person name="Lombin L.H."/>
            <person name="Cattoli G."/>
        </authorList>
    </citation>
    <scope>NUCLEOTIDE SEQUENCE [LARGE SCALE GENOMIC DNA]</scope>
    <source>
        <strain evidence="2 3">IMI 309357</strain>
    </source>
</reference>
<comment type="caution">
    <text evidence="2">The sequence shown here is derived from an EMBL/GenBank/DDBJ whole genome shotgun (WGS) entry which is preliminary data.</text>
</comment>
<dbReference type="Proteomes" id="UP000176998">
    <property type="component" value="Unassembled WGS sequence"/>
</dbReference>
<evidence type="ECO:0000313" key="3">
    <source>
        <dbReference type="Proteomes" id="UP000176998"/>
    </source>
</evidence>
<evidence type="ECO:0000256" key="1">
    <source>
        <dbReference type="SAM" id="MobiDB-lite"/>
    </source>
</evidence>
<keyword evidence="3" id="KW-1185">Reference proteome</keyword>
<gene>
    <name evidence="2" type="ORF">CORC01_11280</name>
</gene>